<reference evidence="2 3" key="1">
    <citation type="submission" date="2023-05" db="EMBL/GenBank/DDBJ databases">
        <title>B98-5 Cell Line De Novo Hybrid Assembly: An Optical Mapping Approach.</title>
        <authorList>
            <person name="Kananen K."/>
            <person name="Auerbach J.A."/>
            <person name="Kautto E."/>
            <person name="Blachly J.S."/>
        </authorList>
    </citation>
    <scope>NUCLEOTIDE SEQUENCE [LARGE SCALE GENOMIC DNA]</scope>
    <source>
        <strain evidence="2">B95-8</strain>
        <tissue evidence="2">Cell line</tissue>
    </source>
</reference>
<dbReference type="Proteomes" id="UP001266305">
    <property type="component" value="Unassembled WGS sequence"/>
</dbReference>
<evidence type="ECO:0000256" key="1">
    <source>
        <dbReference type="SAM" id="MobiDB-lite"/>
    </source>
</evidence>
<feature type="region of interest" description="Disordered" evidence="1">
    <location>
        <begin position="17"/>
        <end position="39"/>
    </location>
</feature>
<organism evidence="2 3">
    <name type="scientific">Saguinus oedipus</name>
    <name type="common">Cotton-top tamarin</name>
    <name type="synonym">Oedipomidas oedipus</name>
    <dbReference type="NCBI Taxonomy" id="9490"/>
    <lineage>
        <taxon>Eukaryota</taxon>
        <taxon>Metazoa</taxon>
        <taxon>Chordata</taxon>
        <taxon>Craniata</taxon>
        <taxon>Vertebrata</taxon>
        <taxon>Euteleostomi</taxon>
        <taxon>Mammalia</taxon>
        <taxon>Eutheria</taxon>
        <taxon>Euarchontoglires</taxon>
        <taxon>Primates</taxon>
        <taxon>Haplorrhini</taxon>
        <taxon>Platyrrhini</taxon>
        <taxon>Cebidae</taxon>
        <taxon>Callitrichinae</taxon>
        <taxon>Saguinus</taxon>
    </lineage>
</organism>
<gene>
    <name evidence="2" type="ORF">P7K49_015098</name>
</gene>
<evidence type="ECO:0000313" key="2">
    <source>
        <dbReference type="EMBL" id="KAK2105584.1"/>
    </source>
</evidence>
<sequence>MESSHFVLPYKITVPTACSSPPPPRPAPSSFSRRLSHGGGGHLGAPLPVSSLLLLALAPAAPPPGHPRQTLLCLSLSPQPLPPGVALAACPAQEEPPRSAASSAGRTTASSASWTRGTGPRAASRGPGRWWCTAGAGAAGRATRAVQVRGRRGHEGRCGRSHQVGRPRPPLSSTAAWFVLSAGPGRTGTITVIRILVDVTRRQGEPLLPGSAPPGPGYNPPFRASPPLPADPAPRP</sequence>
<name>A0ABQ9V893_SAGOE</name>
<evidence type="ECO:0000313" key="3">
    <source>
        <dbReference type="Proteomes" id="UP001266305"/>
    </source>
</evidence>
<accession>A0ABQ9V893</accession>
<proteinExistence type="predicted"/>
<keyword evidence="3" id="KW-1185">Reference proteome</keyword>
<feature type="compositionally biased region" description="Pro residues" evidence="1">
    <location>
        <begin position="211"/>
        <end position="236"/>
    </location>
</feature>
<comment type="caution">
    <text evidence="2">The sequence shown here is derived from an EMBL/GenBank/DDBJ whole genome shotgun (WGS) entry which is preliminary data.</text>
</comment>
<feature type="region of interest" description="Disordered" evidence="1">
    <location>
        <begin position="142"/>
        <end position="169"/>
    </location>
</feature>
<feature type="compositionally biased region" description="Low complexity" evidence="1">
    <location>
        <begin position="98"/>
        <end position="119"/>
    </location>
</feature>
<feature type="region of interest" description="Disordered" evidence="1">
    <location>
        <begin position="204"/>
        <end position="236"/>
    </location>
</feature>
<feature type="region of interest" description="Disordered" evidence="1">
    <location>
        <begin position="90"/>
        <end position="130"/>
    </location>
</feature>
<dbReference type="EMBL" id="JASSZA010000007">
    <property type="protein sequence ID" value="KAK2105584.1"/>
    <property type="molecule type" value="Genomic_DNA"/>
</dbReference>
<protein>
    <submittedName>
        <fullName evidence="2">Uncharacterized protein</fullName>
    </submittedName>
</protein>